<evidence type="ECO:0000256" key="2">
    <source>
        <dbReference type="ARBA" id="ARBA00023015"/>
    </source>
</evidence>
<proteinExistence type="predicted"/>
<dbReference type="InterPro" id="IPR009057">
    <property type="entry name" value="Homeodomain-like_sf"/>
</dbReference>
<dbReference type="Gene3D" id="1.10.357.10">
    <property type="entry name" value="Tetracycline Repressor, domain 2"/>
    <property type="match status" value="1"/>
</dbReference>
<keyword evidence="8" id="KW-1185">Reference proteome</keyword>
<dbReference type="Pfam" id="PF13977">
    <property type="entry name" value="TetR_C_6"/>
    <property type="match status" value="1"/>
</dbReference>
<evidence type="ECO:0000313" key="8">
    <source>
        <dbReference type="Proteomes" id="UP000324678"/>
    </source>
</evidence>
<dbReference type="PANTHER" id="PTHR30055">
    <property type="entry name" value="HTH-TYPE TRANSCRIPTIONAL REGULATOR RUTR"/>
    <property type="match status" value="1"/>
</dbReference>
<dbReference type="AlphaFoldDB" id="A0A5C1YC97"/>
<dbReference type="EMBL" id="CP043505">
    <property type="protein sequence ID" value="QEO13626.1"/>
    <property type="molecule type" value="Genomic_DNA"/>
</dbReference>
<dbReference type="OrthoDB" id="4548508at2"/>
<evidence type="ECO:0000313" key="7">
    <source>
        <dbReference type="EMBL" id="QEO13626.1"/>
    </source>
</evidence>
<dbReference type="GO" id="GO:0003700">
    <property type="term" value="F:DNA-binding transcription factor activity"/>
    <property type="evidence" value="ECO:0007669"/>
    <property type="project" value="TreeGrafter"/>
</dbReference>
<accession>A0A5C1YC97</accession>
<feature type="domain" description="HTH tetR-type" evidence="6">
    <location>
        <begin position="15"/>
        <end position="75"/>
    </location>
</feature>
<dbReference type="KEGG" id="ail:FLP10_03710"/>
<keyword evidence="1" id="KW-0678">Repressor</keyword>
<keyword evidence="2" id="KW-0805">Transcription regulation</keyword>
<dbReference type="Pfam" id="PF00440">
    <property type="entry name" value="TetR_N"/>
    <property type="match status" value="1"/>
</dbReference>
<dbReference type="Proteomes" id="UP000324678">
    <property type="component" value="Chromosome"/>
</dbReference>
<dbReference type="PANTHER" id="PTHR30055:SF223">
    <property type="entry name" value="HTH-TYPE TRANSCRIPTIONAL REGULATOR UIDR"/>
    <property type="match status" value="1"/>
</dbReference>
<evidence type="ECO:0000259" key="6">
    <source>
        <dbReference type="PROSITE" id="PS50977"/>
    </source>
</evidence>
<dbReference type="InterPro" id="IPR050109">
    <property type="entry name" value="HTH-type_TetR-like_transc_reg"/>
</dbReference>
<keyword evidence="3 5" id="KW-0238">DNA-binding</keyword>
<evidence type="ECO:0000256" key="1">
    <source>
        <dbReference type="ARBA" id="ARBA00022491"/>
    </source>
</evidence>
<evidence type="ECO:0000256" key="4">
    <source>
        <dbReference type="ARBA" id="ARBA00023163"/>
    </source>
</evidence>
<dbReference type="InterPro" id="IPR039538">
    <property type="entry name" value="BetI_C"/>
</dbReference>
<dbReference type="SUPFAM" id="SSF48498">
    <property type="entry name" value="Tetracyclin repressor-like, C-terminal domain"/>
    <property type="match status" value="1"/>
</dbReference>
<dbReference type="RefSeq" id="WP_149159649.1">
    <property type="nucleotide sequence ID" value="NZ_CP043505.1"/>
</dbReference>
<dbReference type="GO" id="GO:0000976">
    <property type="term" value="F:transcription cis-regulatory region binding"/>
    <property type="evidence" value="ECO:0007669"/>
    <property type="project" value="TreeGrafter"/>
</dbReference>
<evidence type="ECO:0000256" key="3">
    <source>
        <dbReference type="ARBA" id="ARBA00023125"/>
    </source>
</evidence>
<dbReference type="PROSITE" id="PS50977">
    <property type="entry name" value="HTH_TETR_2"/>
    <property type="match status" value="1"/>
</dbReference>
<reference evidence="7 8" key="1">
    <citation type="submission" date="2019-09" db="EMBL/GenBank/DDBJ databases">
        <title>Genome sequencing of strain KACC 19306.</title>
        <authorList>
            <person name="Heo J."/>
            <person name="Kim S.-J."/>
            <person name="Kim J.-S."/>
            <person name="Hong S.-B."/>
            <person name="Kwon S.-W."/>
        </authorList>
    </citation>
    <scope>NUCLEOTIDE SEQUENCE [LARGE SCALE GENOMIC DNA]</scope>
    <source>
        <strain evidence="7 8">KACC 19306</strain>
    </source>
</reference>
<dbReference type="SUPFAM" id="SSF46689">
    <property type="entry name" value="Homeodomain-like"/>
    <property type="match status" value="1"/>
</dbReference>
<evidence type="ECO:0000256" key="5">
    <source>
        <dbReference type="PROSITE-ProRule" id="PRU00335"/>
    </source>
</evidence>
<organism evidence="7 8">
    <name type="scientific">Agromyces intestinalis</name>
    <dbReference type="NCBI Taxonomy" id="2592652"/>
    <lineage>
        <taxon>Bacteria</taxon>
        <taxon>Bacillati</taxon>
        <taxon>Actinomycetota</taxon>
        <taxon>Actinomycetes</taxon>
        <taxon>Micrococcales</taxon>
        <taxon>Microbacteriaceae</taxon>
        <taxon>Agromyces</taxon>
    </lineage>
</organism>
<keyword evidence="4" id="KW-0804">Transcription</keyword>
<feature type="DNA-binding region" description="H-T-H motif" evidence="5">
    <location>
        <begin position="38"/>
        <end position="57"/>
    </location>
</feature>
<protein>
    <submittedName>
        <fullName evidence="7">TetR family transcriptional regulator</fullName>
    </submittedName>
</protein>
<dbReference type="InterPro" id="IPR001647">
    <property type="entry name" value="HTH_TetR"/>
</dbReference>
<name>A0A5C1YC97_9MICO</name>
<gene>
    <name evidence="7" type="ORF">FLP10_03710</name>
</gene>
<sequence>MPDATRPRAARKSPAERAAEIRDAARALALEGGLVEVTLRAVARRAGVAPALVAHYEPSMDDLVAETFRSITTDELADVAALVTATGEASARARVHALVATALDPARDDVTAVWVDAWSLGRRNTALAAAVRAVADGWHERVARLVRDGIADGEFGTHIDADAIAWLLVGIIDGLNAQSVVHDRHDAGRAEVVLRTLDRELGVRPAP</sequence>
<dbReference type="InterPro" id="IPR036271">
    <property type="entry name" value="Tet_transcr_reg_TetR-rel_C_sf"/>
</dbReference>